<dbReference type="EMBL" id="CM023483">
    <property type="protein sequence ID" value="KAH6934971.1"/>
    <property type="molecule type" value="Genomic_DNA"/>
</dbReference>
<accession>A0ACB7SLY6</accession>
<name>A0ACB7SLY6_HYAAI</name>
<reference evidence="1" key="1">
    <citation type="submission" date="2020-05" db="EMBL/GenBank/DDBJ databases">
        <title>Large-scale comparative analyses of tick genomes elucidate their genetic diversity and vector capacities.</title>
        <authorList>
            <person name="Jia N."/>
            <person name="Wang J."/>
            <person name="Shi W."/>
            <person name="Du L."/>
            <person name="Sun Y."/>
            <person name="Zhan W."/>
            <person name="Jiang J."/>
            <person name="Wang Q."/>
            <person name="Zhang B."/>
            <person name="Ji P."/>
            <person name="Sakyi L.B."/>
            <person name="Cui X."/>
            <person name="Yuan T."/>
            <person name="Jiang B."/>
            <person name="Yang W."/>
            <person name="Lam T.T.-Y."/>
            <person name="Chang Q."/>
            <person name="Ding S."/>
            <person name="Wang X."/>
            <person name="Zhu J."/>
            <person name="Ruan X."/>
            <person name="Zhao L."/>
            <person name="Wei J."/>
            <person name="Que T."/>
            <person name="Du C."/>
            <person name="Cheng J."/>
            <person name="Dai P."/>
            <person name="Han X."/>
            <person name="Huang E."/>
            <person name="Gao Y."/>
            <person name="Liu J."/>
            <person name="Shao H."/>
            <person name="Ye R."/>
            <person name="Li L."/>
            <person name="Wei W."/>
            <person name="Wang X."/>
            <person name="Wang C."/>
            <person name="Yang T."/>
            <person name="Huo Q."/>
            <person name="Li W."/>
            <person name="Guo W."/>
            <person name="Chen H."/>
            <person name="Zhou L."/>
            <person name="Ni X."/>
            <person name="Tian J."/>
            <person name="Zhou Y."/>
            <person name="Sheng Y."/>
            <person name="Liu T."/>
            <person name="Pan Y."/>
            <person name="Xia L."/>
            <person name="Li J."/>
            <person name="Zhao F."/>
            <person name="Cao W."/>
        </authorList>
    </citation>
    <scope>NUCLEOTIDE SEQUENCE</scope>
    <source>
        <strain evidence="1">Hyas-2018</strain>
    </source>
</reference>
<evidence type="ECO:0000313" key="1">
    <source>
        <dbReference type="EMBL" id="KAH6934971.1"/>
    </source>
</evidence>
<sequence>MTFCGWYFLFLASVALAGLEGVCGKKPSAKEKRLPEALATLRSVRVVDLSENFTSDTLYWKANESFDLQTKITENEVLWNQVDRISEATHGGTHMDAPLHFHKGGWSVADIPIERLMYLPIAKLDITSKAKADPNYSATVSDIREWESRHGKVPDGSFFILQTGQSRFWPNRTAYMGLDENGDRHFPSISAEAATFLTRERHPYGFGMEGPSLDKYPGTAVHQILAAANVYSIEYLADPSQVPATGALAVVLPMKIPGASGAPVRVVATIP</sequence>
<dbReference type="Proteomes" id="UP000821845">
    <property type="component" value="Chromosome 3"/>
</dbReference>
<protein>
    <submittedName>
        <fullName evidence="1">Uncharacterized protein</fullName>
    </submittedName>
</protein>
<evidence type="ECO:0000313" key="2">
    <source>
        <dbReference type="Proteomes" id="UP000821845"/>
    </source>
</evidence>
<comment type="caution">
    <text evidence="1">The sequence shown here is derived from an EMBL/GenBank/DDBJ whole genome shotgun (WGS) entry which is preliminary data.</text>
</comment>
<organism evidence="1 2">
    <name type="scientific">Hyalomma asiaticum</name>
    <name type="common">Tick</name>
    <dbReference type="NCBI Taxonomy" id="266040"/>
    <lineage>
        <taxon>Eukaryota</taxon>
        <taxon>Metazoa</taxon>
        <taxon>Ecdysozoa</taxon>
        <taxon>Arthropoda</taxon>
        <taxon>Chelicerata</taxon>
        <taxon>Arachnida</taxon>
        <taxon>Acari</taxon>
        <taxon>Parasitiformes</taxon>
        <taxon>Ixodida</taxon>
        <taxon>Ixodoidea</taxon>
        <taxon>Ixodidae</taxon>
        <taxon>Hyalomminae</taxon>
        <taxon>Hyalomma</taxon>
    </lineage>
</organism>
<keyword evidence="2" id="KW-1185">Reference proteome</keyword>
<gene>
    <name evidence="1" type="ORF">HPB50_002553</name>
</gene>
<proteinExistence type="predicted"/>